<dbReference type="Proteomes" id="UP000515908">
    <property type="component" value="Chromosome 09"/>
</dbReference>
<gene>
    <name evidence="15" type="ORF">ADEAN_000523200</name>
</gene>
<dbReference type="Pfam" id="PF13246">
    <property type="entry name" value="Cation_ATPase"/>
    <property type="match status" value="1"/>
</dbReference>
<dbReference type="GO" id="GO:0005886">
    <property type="term" value="C:plasma membrane"/>
    <property type="evidence" value="ECO:0007669"/>
    <property type="project" value="TreeGrafter"/>
</dbReference>
<keyword evidence="3" id="KW-0813">Transport</keyword>
<dbReference type="EMBL" id="LR877153">
    <property type="protein sequence ID" value="CAD2217752.1"/>
    <property type="molecule type" value="Genomic_DNA"/>
</dbReference>
<evidence type="ECO:0000313" key="16">
    <source>
        <dbReference type="Proteomes" id="UP000515908"/>
    </source>
</evidence>
<dbReference type="PANTHER" id="PTHR24093">
    <property type="entry name" value="CATION TRANSPORTING ATPASE"/>
    <property type="match status" value="1"/>
</dbReference>
<dbReference type="InterPro" id="IPR036412">
    <property type="entry name" value="HAD-like_sf"/>
</dbReference>
<dbReference type="SUPFAM" id="SSF56784">
    <property type="entry name" value="HAD-like"/>
    <property type="match status" value="1"/>
</dbReference>
<evidence type="ECO:0000256" key="7">
    <source>
        <dbReference type="ARBA" id="ARBA00022796"/>
    </source>
</evidence>
<keyword evidence="4" id="KW-0812">Transmembrane</keyword>
<keyword evidence="6" id="KW-0547">Nucleotide-binding</keyword>
<dbReference type="Gene3D" id="3.40.50.1000">
    <property type="entry name" value="HAD superfamily/HAD-like"/>
    <property type="match status" value="1"/>
</dbReference>
<keyword evidence="11" id="KW-1133">Transmembrane helix</keyword>
<dbReference type="AlphaFoldDB" id="A0A7G2CHR2"/>
<dbReference type="GO" id="GO:0005524">
    <property type="term" value="F:ATP binding"/>
    <property type="evidence" value="ECO:0007669"/>
    <property type="project" value="UniProtKB-KW"/>
</dbReference>
<keyword evidence="8" id="KW-0067">ATP-binding</keyword>
<dbReference type="InterPro" id="IPR023214">
    <property type="entry name" value="HAD_sf"/>
</dbReference>
<reference evidence="15 16" key="1">
    <citation type="submission" date="2020-08" db="EMBL/GenBank/DDBJ databases">
        <authorList>
            <person name="Newling K."/>
            <person name="Davey J."/>
            <person name="Forrester S."/>
        </authorList>
    </citation>
    <scope>NUCLEOTIDE SEQUENCE [LARGE SCALE GENOMIC DNA]</scope>
    <source>
        <strain evidence="16">Crithidia deanei Carvalho (ATCC PRA-265)</strain>
    </source>
</reference>
<dbReference type="GO" id="GO:0046872">
    <property type="term" value="F:metal ion binding"/>
    <property type="evidence" value="ECO:0007669"/>
    <property type="project" value="UniProtKB-KW"/>
</dbReference>
<dbReference type="OrthoDB" id="5533136at2759"/>
<sequence>MRLARLFTGSQSYSLDQQTAVVLPFPPEAVQLLLDCIVANAIDPESGRAKNKTGEALLELTRQIVTSNQSFANTQERVLLTLRDSTNCKRFPFSSQSKQSVTLVRLAVGDPNSRQGSGKYIVRQFISGAAEVVLANSVAYLTERGTIESLSQEARFRYEEAMTNYNLQGLRTICCGYVDFDATSAEMPHKPLERGFCLLGVVGVEESIRPEVPGAVEACMRAGIRVMMITGDAPLTAVNIAQRCGLLRTDRSSDDAVVRF</sequence>
<evidence type="ECO:0000256" key="9">
    <source>
        <dbReference type="ARBA" id="ARBA00022842"/>
    </source>
</evidence>
<keyword evidence="9" id="KW-0460">Magnesium</keyword>
<evidence type="ECO:0000256" key="2">
    <source>
        <dbReference type="ARBA" id="ARBA00012517"/>
    </source>
</evidence>
<keyword evidence="5" id="KW-0479">Metal-binding</keyword>
<comment type="subcellular location">
    <subcellularLocation>
        <location evidence="1">Endomembrane system</location>
        <topology evidence="1">Multi-pass membrane protein</topology>
    </subcellularLocation>
</comment>
<keyword evidence="13" id="KW-0406">Ion transport</keyword>
<evidence type="ECO:0000256" key="13">
    <source>
        <dbReference type="ARBA" id="ARBA00023065"/>
    </source>
</evidence>
<evidence type="ECO:0000256" key="4">
    <source>
        <dbReference type="ARBA" id="ARBA00022692"/>
    </source>
</evidence>
<dbReference type="PANTHER" id="PTHR24093:SF369">
    <property type="entry name" value="CALCIUM-TRANSPORTING ATPASE"/>
    <property type="match status" value="1"/>
</dbReference>
<keyword evidence="10" id="KW-1278">Translocase</keyword>
<dbReference type="FunFam" id="3.40.50.1000:FF:000144">
    <property type="entry name" value="copper-transporting ATPase 1 isoform X2"/>
    <property type="match status" value="1"/>
</dbReference>
<evidence type="ECO:0000256" key="11">
    <source>
        <dbReference type="ARBA" id="ARBA00022989"/>
    </source>
</evidence>
<evidence type="ECO:0000256" key="5">
    <source>
        <dbReference type="ARBA" id="ARBA00022723"/>
    </source>
</evidence>
<protein>
    <recommendedName>
        <fullName evidence="2">P-type Cu(+) transporter</fullName>
        <ecNumber evidence="2">7.2.2.8</ecNumber>
    </recommendedName>
</protein>
<keyword evidence="14" id="KW-0472">Membrane</keyword>
<accession>A0A7G2CHR2</accession>
<dbReference type="GO" id="GO:0005388">
    <property type="term" value="F:P-type calcium transporter activity"/>
    <property type="evidence" value="ECO:0007669"/>
    <property type="project" value="TreeGrafter"/>
</dbReference>
<dbReference type="GO" id="GO:0140581">
    <property type="term" value="F:P-type monovalent copper transporter activity"/>
    <property type="evidence" value="ECO:0007669"/>
    <property type="project" value="UniProtKB-EC"/>
</dbReference>
<evidence type="ECO:0000256" key="8">
    <source>
        <dbReference type="ARBA" id="ARBA00022840"/>
    </source>
</evidence>
<keyword evidence="7" id="KW-0187">Copper transport</keyword>
<organism evidence="15 16">
    <name type="scientific">Angomonas deanei</name>
    <dbReference type="NCBI Taxonomy" id="59799"/>
    <lineage>
        <taxon>Eukaryota</taxon>
        <taxon>Discoba</taxon>
        <taxon>Euglenozoa</taxon>
        <taxon>Kinetoplastea</taxon>
        <taxon>Metakinetoplastina</taxon>
        <taxon>Trypanosomatida</taxon>
        <taxon>Trypanosomatidae</taxon>
        <taxon>Strigomonadinae</taxon>
        <taxon>Angomonas</taxon>
    </lineage>
</organism>
<keyword evidence="16" id="KW-1185">Reference proteome</keyword>
<dbReference type="SUPFAM" id="SSF81660">
    <property type="entry name" value="Metal cation-transporting ATPase, ATP-binding domain N"/>
    <property type="match status" value="1"/>
</dbReference>
<proteinExistence type="predicted"/>
<evidence type="ECO:0000256" key="6">
    <source>
        <dbReference type="ARBA" id="ARBA00022741"/>
    </source>
</evidence>
<name>A0A7G2CHR2_9TRYP</name>
<evidence type="ECO:0000256" key="12">
    <source>
        <dbReference type="ARBA" id="ARBA00023008"/>
    </source>
</evidence>
<keyword evidence="12" id="KW-0186">Copper</keyword>
<evidence type="ECO:0000313" key="15">
    <source>
        <dbReference type="EMBL" id="CAD2217752.1"/>
    </source>
</evidence>
<dbReference type="GO" id="GO:0012505">
    <property type="term" value="C:endomembrane system"/>
    <property type="evidence" value="ECO:0007669"/>
    <property type="project" value="UniProtKB-SubCell"/>
</dbReference>
<evidence type="ECO:0000256" key="1">
    <source>
        <dbReference type="ARBA" id="ARBA00004127"/>
    </source>
</evidence>
<dbReference type="VEuPathDB" id="TriTrypDB:ADEAN_000523200"/>
<dbReference type="InterPro" id="IPR023299">
    <property type="entry name" value="ATPase_P-typ_cyto_dom_N"/>
</dbReference>
<evidence type="ECO:0000256" key="14">
    <source>
        <dbReference type="ARBA" id="ARBA00023136"/>
    </source>
</evidence>
<evidence type="ECO:0000256" key="3">
    <source>
        <dbReference type="ARBA" id="ARBA00022448"/>
    </source>
</evidence>
<dbReference type="EC" id="7.2.2.8" evidence="2"/>
<dbReference type="Gene3D" id="3.40.1110.10">
    <property type="entry name" value="Calcium-transporting ATPase, cytoplasmic domain N"/>
    <property type="match status" value="1"/>
</dbReference>
<evidence type="ECO:0000256" key="10">
    <source>
        <dbReference type="ARBA" id="ARBA00022967"/>
    </source>
</evidence>